<evidence type="ECO:0000259" key="5">
    <source>
        <dbReference type="SMART" id="SM00858"/>
    </source>
</evidence>
<evidence type="ECO:0000313" key="7">
    <source>
        <dbReference type="Proteomes" id="UP000025061"/>
    </source>
</evidence>
<dbReference type="NCBIfam" id="TIGR03170">
    <property type="entry name" value="flgA_cterm"/>
    <property type="match status" value="1"/>
</dbReference>
<dbReference type="RefSeq" id="WP_011645288.1">
    <property type="nucleotide sequence ID" value="NZ_ARYI01000003.1"/>
</dbReference>
<dbReference type="Pfam" id="PF13144">
    <property type="entry name" value="ChapFlgA"/>
    <property type="match status" value="1"/>
</dbReference>
<dbReference type="InterPro" id="IPR017585">
    <property type="entry name" value="SAF_FlgA"/>
</dbReference>
<comment type="subcellular location">
    <subcellularLocation>
        <location evidence="1 4">Periplasm</location>
    </subcellularLocation>
</comment>
<dbReference type="SMART" id="SM00858">
    <property type="entry name" value="SAF"/>
    <property type="match status" value="1"/>
</dbReference>
<dbReference type="GO" id="GO:0044780">
    <property type="term" value="P:bacterial-type flagellum assembly"/>
    <property type="evidence" value="ECO:0007669"/>
    <property type="project" value="InterPro"/>
</dbReference>
<proteinExistence type="inferred from homology"/>
<dbReference type="PANTHER" id="PTHR36307">
    <property type="entry name" value="FLAGELLA BASAL BODY P-RING FORMATION PROTEIN FLGA"/>
    <property type="match status" value="1"/>
</dbReference>
<organism evidence="6 7">
    <name type="scientific">Hyphomonas hirschiana VP5</name>
    <dbReference type="NCBI Taxonomy" id="1280951"/>
    <lineage>
        <taxon>Bacteria</taxon>
        <taxon>Pseudomonadati</taxon>
        <taxon>Pseudomonadota</taxon>
        <taxon>Alphaproteobacteria</taxon>
        <taxon>Hyphomonadales</taxon>
        <taxon>Hyphomonadaceae</taxon>
        <taxon>Hyphomonas</taxon>
    </lineage>
</organism>
<dbReference type="Proteomes" id="UP000025061">
    <property type="component" value="Unassembled WGS sequence"/>
</dbReference>
<keyword evidence="6" id="KW-0282">Flagellum</keyword>
<keyword evidence="4" id="KW-1005">Bacterial flagellum biogenesis</keyword>
<feature type="domain" description="SAF" evidence="5">
    <location>
        <begin position="18"/>
        <end position="73"/>
    </location>
</feature>
<dbReference type="CDD" id="cd11614">
    <property type="entry name" value="SAF_CpaB_FlgA_like"/>
    <property type="match status" value="1"/>
</dbReference>
<evidence type="ECO:0000256" key="4">
    <source>
        <dbReference type="RuleBase" id="RU362063"/>
    </source>
</evidence>
<dbReference type="OrthoDB" id="7619725at2"/>
<dbReference type="PATRIC" id="fig|1280951.3.peg.945"/>
<dbReference type="InterPro" id="IPR013974">
    <property type="entry name" value="SAF"/>
</dbReference>
<name>A0A059FY18_9PROT</name>
<comment type="similarity">
    <text evidence="4">Belongs to the FlgA family.</text>
</comment>
<dbReference type="AlphaFoldDB" id="A0A059FY18"/>
<evidence type="ECO:0000256" key="2">
    <source>
        <dbReference type="ARBA" id="ARBA00022729"/>
    </source>
</evidence>
<gene>
    <name evidence="6" type="ORF">HHI_04650</name>
</gene>
<keyword evidence="6" id="KW-0969">Cilium</keyword>
<protein>
    <recommendedName>
        <fullName evidence="4">Flagella basal body P-ring formation protein FlgA</fullName>
    </recommendedName>
</protein>
<dbReference type="GO" id="GO:0042597">
    <property type="term" value="C:periplasmic space"/>
    <property type="evidence" value="ECO:0007669"/>
    <property type="project" value="UniProtKB-SubCell"/>
</dbReference>
<evidence type="ECO:0000256" key="1">
    <source>
        <dbReference type="ARBA" id="ARBA00004418"/>
    </source>
</evidence>
<evidence type="ECO:0000313" key="6">
    <source>
        <dbReference type="EMBL" id="KCZ95416.1"/>
    </source>
</evidence>
<keyword evidence="7" id="KW-1185">Reference proteome</keyword>
<reference evidence="6 7" key="1">
    <citation type="submission" date="2013-04" db="EMBL/GenBank/DDBJ databases">
        <title>Hyphomonas hirschiana VP5 Genome Sequencing.</title>
        <authorList>
            <person name="Lai Q."/>
            <person name="Shao Z."/>
        </authorList>
    </citation>
    <scope>NUCLEOTIDE SEQUENCE [LARGE SCALE GENOMIC DNA]</scope>
    <source>
        <strain evidence="6 7">VP5</strain>
    </source>
</reference>
<accession>A0A059FY18</accession>
<dbReference type="PANTHER" id="PTHR36307:SF1">
    <property type="entry name" value="FLAGELLA BASAL BODY P-RING FORMATION PROTEIN FLGA"/>
    <property type="match status" value="1"/>
</dbReference>
<dbReference type="Gene3D" id="2.30.30.760">
    <property type="match status" value="1"/>
</dbReference>
<evidence type="ECO:0000256" key="3">
    <source>
        <dbReference type="ARBA" id="ARBA00022764"/>
    </source>
</evidence>
<comment type="function">
    <text evidence="4">Involved in the assembly process of the P-ring formation. It may associate with FlgF on the rod constituting a structure essential for the P-ring assembly or may act as a modulator protein for the P-ring assembly.</text>
</comment>
<comment type="caution">
    <text evidence="6">The sequence shown here is derived from an EMBL/GenBank/DDBJ whole genome shotgun (WGS) entry which is preliminary data.</text>
</comment>
<keyword evidence="2" id="KW-0732">Signal</keyword>
<sequence length="135" mass="14379">MSVLFALGFTAFVALTDASSMIASEVIRAGDIVTPVNASAETGDVASMEEPVIGREAKRTIYAGQPVTMDNTRPARLVTRNQIVTVKYIHGGLEISTTGRAMGEASLNEPVTVLNLESRQMVQGIVQESGWVLAQ</sequence>
<keyword evidence="3 4" id="KW-0574">Periplasm</keyword>
<dbReference type="EMBL" id="ARYI01000003">
    <property type="protein sequence ID" value="KCZ95416.1"/>
    <property type="molecule type" value="Genomic_DNA"/>
</dbReference>
<keyword evidence="6" id="KW-0966">Cell projection</keyword>
<dbReference type="InterPro" id="IPR039246">
    <property type="entry name" value="Flagellar_FlgA"/>
</dbReference>